<gene>
    <name evidence="2" type="ORF">GR156_07415</name>
</gene>
<dbReference type="RefSeq" id="WP_160785512.1">
    <property type="nucleotide sequence ID" value="NZ_CP086610.1"/>
</dbReference>
<dbReference type="EMBL" id="WUML01000004">
    <property type="protein sequence ID" value="MXO00123.1"/>
    <property type="molecule type" value="Genomic_DNA"/>
</dbReference>
<dbReference type="OrthoDB" id="5295305at2"/>
<comment type="caution">
    <text evidence="2">The sequence shown here is derived from an EMBL/GenBank/DDBJ whole genome shotgun (WGS) entry which is preliminary data.</text>
</comment>
<dbReference type="InterPro" id="IPR051908">
    <property type="entry name" value="Ribosomal_N-acetyltransferase"/>
</dbReference>
<dbReference type="GO" id="GO:0008999">
    <property type="term" value="F:protein-N-terminal-alanine acetyltransferase activity"/>
    <property type="evidence" value="ECO:0007669"/>
    <property type="project" value="TreeGrafter"/>
</dbReference>
<dbReference type="GO" id="GO:1990189">
    <property type="term" value="F:protein N-terminal-serine acetyltransferase activity"/>
    <property type="evidence" value="ECO:0007669"/>
    <property type="project" value="TreeGrafter"/>
</dbReference>
<name>A0A6N8TA15_SHIZO</name>
<dbReference type="GO" id="GO:0005737">
    <property type="term" value="C:cytoplasm"/>
    <property type="evidence" value="ECO:0007669"/>
    <property type="project" value="TreeGrafter"/>
</dbReference>
<protein>
    <submittedName>
        <fullName evidence="2">GNAT family N-acetyltransferase</fullName>
    </submittedName>
</protein>
<dbReference type="Gene3D" id="3.40.630.30">
    <property type="match status" value="1"/>
</dbReference>
<dbReference type="SUPFAM" id="SSF55729">
    <property type="entry name" value="Acyl-CoA N-acyltransferases (Nat)"/>
    <property type="match status" value="1"/>
</dbReference>
<keyword evidence="2" id="KW-0808">Transferase</keyword>
<dbReference type="PANTHER" id="PTHR43441">
    <property type="entry name" value="RIBOSOMAL-PROTEIN-SERINE ACETYLTRANSFERASE"/>
    <property type="match status" value="1"/>
</dbReference>
<organism evidence="2 3">
    <name type="scientific">Shinella zoogloeoides</name>
    <name type="common">Crabtreella saccharophila</name>
    <dbReference type="NCBI Taxonomy" id="352475"/>
    <lineage>
        <taxon>Bacteria</taxon>
        <taxon>Pseudomonadati</taxon>
        <taxon>Pseudomonadota</taxon>
        <taxon>Alphaproteobacteria</taxon>
        <taxon>Hyphomicrobiales</taxon>
        <taxon>Rhizobiaceae</taxon>
        <taxon>Shinella</taxon>
    </lineage>
</organism>
<accession>A0A6N8TA15</accession>
<evidence type="ECO:0000259" key="1">
    <source>
        <dbReference type="PROSITE" id="PS51186"/>
    </source>
</evidence>
<dbReference type="Proteomes" id="UP000440304">
    <property type="component" value="Unassembled WGS sequence"/>
</dbReference>
<dbReference type="InterPro" id="IPR000182">
    <property type="entry name" value="GNAT_dom"/>
</dbReference>
<proteinExistence type="predicted"/>
<dbReference type="PROSITE" id="PS51186">
    <property type="entry name" value="GNAT"/>
    <property type="match status" value="1"/>
</dbReference>
<evidence type="ECO:0000313" key="3">
    <source>
        <dbReference type="Proteomes" id="UP000440304"/>
    </source>
</evidence>
<dbReference type="Pfam" id="PF13302">
    <property type="entry name" value="Acetyltransf_3"/>
    <property type="match status" value="1"/>
</dbReference>
<evidence type="ECO:0000313" key="2">
    <source>
        <dbReference type="EMBL" id="MXO00123.1"/>
    </source>
</evidence>
<dbReference type="AlphaFoldDB" id="A0A6N8TA15"/>
<feature type="domain" description="N-acetyltransferase" evidence="1">
    <location>
        <begin position="9"/>
        <end position="158"/>
    </location>
</feature>
<reference evidence="2 3" key="1">
    <citation type="submission" date="2019-12" db="EMBL/GenBank/DDBJ databases">
        <title>Shinella granuli gen. nov., sp. nov., and proposal of the reclassification of Zoogloea ramigera ATCC 19623 as Shinella zoogloeoides sp. nov.</title>
        <authorList>
            <person name="Gao J."/>
        </authorList>
    </citation>
    <scope>NUCLEOTIDE SEQUENCE [LARGE SCALE GENOMIC DNA]</scope>
    <source>
        <strain evidence="2 3">DSM 287</strain>
    </source>
</reference>
<dbReference type="PANTHER" id="PTHR43441:SF11">
    <property type="entry name" value="RIBOSOMAL-PROTEIN-SERINE ACETYLTRANSFERASE"/>
    <property type="match status" value="1"/>
</dbReference>
<dbReference type="InterPro" id="IPR016181">
    <property type="entry name" value="Acyl_CoA_acyltransferase"/>
</dbReference>
<sequence length="160" mass="18059">MADYEAFHAILSCPEVTRFSNWADAPKRGEVERPLKWMCEAFDKRKGCAWMIEDTVTGALLDAIRFNCLDAPNRRAEIGYELHPTAWGKGYMDEALAAVVACGFGPFGLDRLEAWTLPGNPASDRVLEKAGFQYEGTLRQRAWFKGAFHDFRMFSRLAGD</sequence>